<feature type="domain" description="Cytochrome b5 heme-binding" evidence="6">
    <location>
        <begin position="1"/>
        <end position="84"/>
    </location>
</feature>
<sequence length="87" mass="9992">MRKIGREEISQHRNINDLWLLIDGKVYDVSKYIRNHPGGASIIMRSVKKKFDSTEDFHSVIGRFRGHSESAIEELDDYLIGELSASD</sequence>
<accession>A0ABN7SP19</accession>
<dbReference type="InterPro" id="IPR018506">
    <property type="entry name" value="Cyt_B5_heme-BS"/>
</dbReference>
<proteinExistence type="inferred from homology"/>
<evidence type="ECO:0000256" key="4">
    <source>
        <dbReference type="ARBA" id="ARBA00038168"/>
    </source>
</evidence>
<evidence type="ECO:0000313" key="8">
    <source>
        <dbReference type="Proteomes" id="UP001158576"/>
    </source>
</evidence>
<name>A0ABN7SP19_OIKDI</name>
<dbReference type="Proteomes" id="UP001158576">
    <property type="component" value="Chromosome 1"/>
</dbReference>
<evidence type="ECO:0000313" key="7">
    <source>
        <dbReference type="EMBL" id="CAG5102955.1"/>
    </source>
</evidence>
<organism evidence="7 8">
    <name type="scientific">Oikopleura dioica</name>
    <name type="common">Tunicate</name>
    <dbReference type="NCBI Taxonomy" id="34765"/>
    <lineage>
        <taxon>Eukaryota</taxon>
        <taxon>Metazoa</taxon>
        <taxon>Chordata</taxon>
        <taxon>Tunicata</taxon>
        <taxon>Appendicularia</taxon>
        <taxon>Copelata</taxon>
        <taxon>Oikopleuridae</taxon>
        <taxon>Oikopleura</taxon>
    </lineage>
</organism>
<dbReference type="PROSITE" id="PS00191">
    <property type="entry name" value="CYTOCHROME_B5_1"/>
    <property type="match status" value="1"/>
</dbReference>
<dbReference type="PROSITE" id="PS50255">
    <property type="entry name" value="CYTOCHROME_B5_2"/>
    <property type="match status" value="1"/>
</dbReference>
<dbReference type="InterPro" id="IPR036400">
    <property type="entry name" value="Cyt_B5-like_heme/steroid_sf"/>
</dbReference>
<keyword evidence="1 5" id="KW-0349">Heme</keyword>
<evidence type="ECO:0000256" key="5">
    <source>
        <dbReference type="RuleBase" id="RU362121"/>
    </source>
</evidence>
<dbReference type="EMBL" id="OU015566">
    <property type="protein sequence ID" value="CAG5102955.1"/>
    <property type="molecule type" value="Genomic_DNA"/>
</dbReference>
<gene>
    <name evidence="7" type="ORF">OKIOD_LOCUS9311</name>
</gene>
<evidence type="ECO:0000256" key="1">
    <source>
        <dbReference type="ARBA" id="ARBA00022617"/>
    </source>
</evidence>
<dbReference type="InterPro" id="IPR050668">
    <property type="entry name" value="Cytochrome_b5"/>
</dbReference>
<evidence type="ECO:0000256" key="2">
    <source>
        <dbReference type="ARBA" id="ARBA00022723"/>
    </source>
</evidence>
<dbReference type="SUPFAM" id="SSF55856">
    <property type="entry name" value="Cytochrome b5-like heme/steroid binding domain"/>
    <property type="match status" value="1"/>
</dbReference>
<dbReference type="Gene3D" id="3.10.120.10">
    <property type="entry name" value="Cytochrome b5-like heme/steroid binding domain"/>
    <property type="match status" value="1"/>
</dbReference>
<evidence type="ECO:0000256" key="3">
    <source>
        <dbReference type="ARBA" id="ARBA00023004"/>
    </source>
</evidence>
<dbReference type="InterPro" id="IPR001199">
    <property type="entry name" value="Cyt_B5-like_heme/steroid-bd"/>
</dbReference>
<evidence type="ECO:0000259" key="6">
    <source>
        <dbReference type="PROSITE" id="PS50255"/>
    </source>
</evidence>
<dbReference type="Pfam" id="PF00173">
    <property type="entry name" value="Cyt-b5"/>
    <property type="match status" value="1"/>
</dbReference>
<keyword evidence="8" id="KW-1185">Reference proteome</keyword>
<protein>
    <submittedName>
        <fullName evidence="7">Oidioi.mRNA.OKI2018_I69.chr1.g546.t1.cds</fullName>
    </submittedName>
</protein>
<reference evidence="7 8" key="1">
    <citation type="submission" date="2021-04" db="EMBL/GenBank/DDBJ databases">
        <authorList>
            <person name="Bliznina A."/>
        </authorList>
    </citation>
    <scope>NUCLEOTIDE SEQUENCE [LARGE SCALE GENOMIC DNA]</scope>
</reference>
<dbReference type="SMART" id="SM01117">
    <property type="entry name" value="Cyt-b5"/>
    <property type="match status" value="1"/>
</dbReference>
<keyword evidence="2 5" id="KW-0479">Metal-binding</keyword>
<dbReference type="PANTHER" id="PTHR19359">
    <property type="entry name" value="CYTOCHROME B5"/>
    <property type="match status" value="1"/>
</dbReference>
<keyword evidence="3 5" id="KW-0408">Iron</keyword>
<comment type="similarity">
    <text evidence="4 5">Belongs to the cytochrome b5 family.</text>
</comment>